<organism evidence="1 2">
    <name type="scientific">Bacillus subtilis</name>
    <dbReference type="NCBI Taxonomy" id="1423"/>
    <lineage>
        <taxon>Bacteria</taxon>
        <taxon>Bacillati</taxon>
        <taxon>Bacillota</taxon>
        <taxon>Bacilli</taxon>
        <taxon>Bacillales</taxon>
        <taxon>Bacillaceae</taxon>
        <taxon>Bacillus</taxon>
    </lineage>
</organism>
<accession>A0AAX3RM96</accession>
<proteinExistence type="predicted"/>
<reference evidence="1" key="1">
    <citation type="submission" date="2025-02" db="EMBL/GenBank/DDBJ databases">
        <title>Complete genome sequences of 52 Bacillus and Priestia strains isolated from West-African fermentations and 26 reference strains from the DSMZ collection.</title>
        <authorList>
            <person name="Wiedenbein E.S."/>
            <person name="Canoy T.S."/>
            <person name="Hui Y."/>
            <person name="Parkouda C."/>
            <person name="Dawende C."/>
            <person name="Ametefe E."/>
            <person name="Jespersen L."/>
            <person name="Nielsen D.S."/>
        </authorList>
    </citation>
    <scope>NUCLEOTIDE SEQUENCE</scope>
    <source>
        <strain evidence="1">PRO56</strain>
    </source>
</reference>
<sequence>MQQLMIRKIWSDTPALTPQQEAQILDLYERPAANFGRCGRAYQIGINSMLQYFGYRIEVETEAMNDD</sequence>
<gene>
    <name evidence="1" type="ORF">P5633_11850</name>
</gene>
<name>A0AAX3RM96_BACIU</name>
<dbReference type="EMBL" id="CP120576">
    <property type="protein sequence ID" value="WEY83140.1"/>
    <property type="molecule type" value="Genomic_DNA"/>
</dbReference>
<dbReference type="Proteomes" id="UP001214898">
    <property type="component" value="Chromosome"/>
</dbReference>
<dbReference type="RefSeq" id="WP_129092604.1">
    <property type="nucleotide sequence ID" value="NZ_CAJNQS010000005.1"/>
</dbReference>
<protein>
    <submittedName>
        <fullName evidence="1">Uncharacterized protein</fullName>
    </submittedName>
</protein>
<evidence type="ECO:0000313" key="1">
    <source>
        <dbReference type="EMBL" id="WEY83140.1"/>
    </source>
</evidence>
<evidence type="ECO:0000313" key="2">
    <source>
        <dbReference type="Proteomes" id="UP001214898"/>
    </source>
</evidence>
<dbReference type="AlphaFoldDB" id="A0AAX3RM96"/>